<dbReference type="Proteomes" id="UP000637423">
    <property type="component" value="Unassembled WGS sequence"/>
</dbReference>
<evidence type="ECO:0000256" key="8">
    <source>
        <dbReference type="ARBA" id="ARBA00023136"/>
    </source>
</evidence>
<dbReference type="NCBIfam" id="TIGR03472">
    <property type="entry name" value="HpnI"/>
    <property type="match status" value="1"/>
</dbReference>
<evidence type="ECO:0000256" key="3">
    <source>
        <dbReference type="ARBA" id="ARBA00004991"/>
    </source>
</evidence>
<comment type="pathway">
    <text evidence="3">Sphingolipid metabolism.</text>
</comment>
<comment type="caution">
    <text evidence="11">The sequence shown here is derived from an EMBL/GenBank/DDBJ whole genome shotgun (WGS) entry which is preliminary data.</text>
</comment>
<keyword evidence="5" id="KW-0808">Transferase</keyword>
<comment type="subcellular location">
    <subcellularLocation>
        <location evidence="1">Membrane</location>
        <topology evidence="1">Multi-pass membrane protein</topology>
    </subcellularLocation>
</comment>
<keyword evidence="4" id="KW-0328">Glycosyltransferase</keyword>
<dbReference type="SUPFAM" id="SSF53448">
    <property type="entry name" value="Nucleotide-diphospho-sugar transferases"/>
    <property type="match status" value="1"/>
</dbReference>
<dbReference type="GO" id="GO:0008120">
    <property type="term" value="F:ceramide glucosyltransferase activity"/>
    <property type="evidence" value="ECO:0007669"/>
    <property type="project" value="TreeGrafter"/>
</dbReference>
<dbReference type="GO" id="GO:0006679">
    <property type="term" value="P:glucosylceramide biosynthetic process"/>
    <property type="evidence" value="ECO:0007669"/>
    <property type="project" value="TreeGrafter"/>
</dbReference>
<protein>
    <submittedName>
        <fullName evidence="11">Ceramide glucosyltransferase</fullName>
    </submittedName>
</protein>
<feature type="transmembrane region" description="Helical" evidence="10">
    <location>
        <begin position="6"/>
        <end position="29"/>
    </location>
</feature>
<gene>
    <name evidence="11" type="ORF">GCM10011396_53500</name>
</gene>
<evidence type="ECO:0000313" key="12">
    <source>
        <dbReference type="Proteomes" id="UP000637423"/>
    </source>
</evidence>
<feature type="compositionally biased region" description="Polar residues" evidence="9">
    <location>
        <begin position="375"/>
        <end position="387"/>
    </location>
</feature>
<dbReference type="EMBL" id="BMED01000008">
    <property type="protein sequence ID" value="GGC99277.1"/>
    <property type="molecule type" value="Genomic_DNA"/>
</dbReference>
<feature type="transmembrane region" description="Helical" evidence="10">
    <location>
        <begin position="313"/>
        <end position="335"/>
    </location>
</feature>
<dbReference type="PANTHER" id="PTHR12726">
    <property type="entry name" value="CERAMIDE GLUCOSYLTRANSFERASE"/>
    <property type="match status" value="1"/>
</dbReference>
<keyword evidence="12" id="KW-1185">Reference proteome</keyword>
<feature type="region of interest" description="Disordered" evidence="9">
    <location>
        <begin position="371"/>
        <end position="402"/>
    </location>
</feature>
<evidence type="ECO:0000256" key="10">
    <source>
        <dbReference type="SAM" id="Phobius"/>
    </source>
</evidence>
<evidence type="ECO:0000256" key="6">
    <source>
        <dbReference type="ARBA" id="ARBA00022692"/>
    </source>
</evidence>
<dbReference type="InterPro" id="IPR017835">
    <property type="entry name" value="Hopen-assoc_HpnI"/>
</dbReference>
<evidence type="ECO:0000256" key="4">
    <source>
        <dbReference type="ARBA" id="ARBA00022676"/>
    </source>
</evidence>
<feature type="transmembrane region" description="Helical" evidence="10">
    <location>
        <begin position="287"/>
        <end position="307"/>
    </location>
</feature>
<dbReference type="GO" id="GO:0016020">
    <property type="term" value="C:membrane"/>
    <property type="evidence" value="ECO:0007669"/>
    <property type="project" value="UniProtKB-SubCell"/>
</dbReference>
<evidence type="ECO:0000256" key="2">
    <source>
        <dbReference type="ARBA" id="ARBA00004760"/>
    </source>
</evidence>
<evidence type="ECO:0000256" key="7">
    <source>
        <dbReference type="ARBA" id="ARBA00022989"/>
    </source>
</evidence>
<evidence type="ECO:0000313" key="11">
    <source>
        <dbReference type="EMBL" id="GGC99277.1"/>
    </source>
</evidence>
<dbReference type="CDD" id="cd02520">
    <property type="entry name" value="Glucosylceramide_synthase"/>
    <property type="match status" value="1"/>
</dbReference>
<dbReference type="Pfam" id="PF13506">
    <property type="entry name" value="Glyco_transf_21"/>
    <property type="match status" value="1"/>
</dbReference>
<name>A0A916XR51_9BURK</name>
<dbReference type="Gene3D" id="3.90.550.10">
    <property type="entry name" value="Spore Coat Polysaccharide Biosynthesis Protein SpsA, Chain A"/>
    <property type="match status" value="1"/>
</dbReference>
<reference evidence="11" key="2">
    <citation type="submission" date="2020-09" db="EMBL/GenBank/DDBJ databases">
        <authorList>
            <person name="Sun Q."/>
            <person name="Zhou Y."/>
        </authorList>
    </citation>
    <scope>NUCLEOTIDE SEQUENCE</scope>
    <source>
        <strain evidence="11">CGMCC 1.10998</strain>
    </source>
</reference>
<evidence type="ECO:0000256" key="9">
    <source>
        <dbReference type="SAM" id="MobiDB-lite"/>
    </source>
</evidence>
<evidence type="ECO:0000256" key="1">
    <source>
        <dbReference type="ARBA" id="ARBA00004141"/>
    </source>
</evidence>
<sequence>MMTTAEWTSLLGAALCGVATCYAAVAAWLSRRRPLDLNLGLNSKLASTPQPVTVLKPLCGGEPRLYHNLATLCRQKYDQFQIVFGVRDAEDRALAVVRRLQADFPDCDIAVAITPDLHGQNLKVSNLINMLPLARYDWLVIADSDIAAPPYYLSRITAPLADTSTGIVTCLYRGRALAGFWSRLGAQFIDDWFAPSVRISHTAGSRRFAFGASIALRRDALAAIGGFSALADRLADDFWLGELTRRQGLATVLSDVVVTTDITEASLAELWTHELRWLRTIRSLSPAGFFFTFITYTWPMLLLGLMLAPGPEVFVIAIAGVMARSILAGSMHAALRAPLRDTLLLLEWATALFGSQVSWRGQTLSVRDGMRAEDGQTSDSTTANSFAAHTGGKTAGRLPPSM</sequence>
<dbReference type="InterPro" id="IPR025993">
    <property type="entry name" value="Ceramide_glucosylTrfase"/>
</dbReference>
<evidence type="ECO:0000256" key="5">
    <source>
        <dbReference type="ARBA" id="ARBA00022679"/>
    </source>
</evidence>
<keyword evidence="8 10" id="KW-0472">Membrane</keyword>
<keyword evidence="6 10" id="KW-0812">Transmembrane</keyword>
<accession>A0A916XR51</accession>
<dbReference type="InterPro" id="IPR029044">
    <property type="entry name" value="Nucleotide-diphossugar_trans"/>
</dbReference>
<comment type="pathway">
    <text evidence="2">Lipid metabolism; sphingolipid metabolism.</text>
</comment>
<dbReference type="AlphaFoldDB" id="A0A916XR51"/>
<dbReference type="PANTHER" id="PTHR12726:SF0">
    <property type="entry name" value="CERAMIDE GLUCOSYLTRANSFERASE"/>
    <property type="match status" value="1"/>
</dbReference>
<proteinExistence type="predicted"/>
<keyword evidence="7 10" id="KW-1133">Transmembrane helix</keyword>
<reference evidence="11" key="1">
    <citation type="journal article" date="2014" name="Int. J. Syst. Evol. Microbiol.">
        <title>Complete genome sequence of Corynebacterium casei LMG S-19264T (=DSM 44701T), isolated from a smear-ripened cheese.</title>
        <authorList>
            <consortium name="US DOE Joint Genome Institute (JGI-PGF)"/>
            <person name="Walter F."/>
            <person name="Albersmeier A."/>
            <person name="Kalinowski J."/>
            <person name="Ruckert C."/>
        </authorList>
    </citation>
    <scope>NUCLEOTIDE SEQUENCE</scope>
    <source>
        <strain evidence="11">CGMCC 1.10998</strain>
    </source>
</reference>
<organism evidence="11 12">
    <name type="scientific">Undibacterium terreum</name>
    <dbReference type="NCBI Taxonomy" id="1224302"/>
    <lineage>
        <taxon>Bacteria</taxon>
        <taxon>Pseudomonadati</taxon>
        <taxon>Pseudomonadota</taxon>
        <taxon>Betaproteobacteria</taxon>
        <taxon>Burkholderiales</taxon>
        <taxon>Oxalobacteraceae</taxon>
        <taxon>Undibacterium</taxon>
    </lineage>
</organism>